<keyword evidence="10" id="KW-1185">Reference proteome</keyword>
<feature type="region of interest" description="Disordered" evidence="7">
    <location>
        <begin position="1"/>
        <end position="28"/>
    </location>
</feature>
<reference evidence="9 10" key="1">
    <citation type="journal article" date="2012" name="Nature">
        <title>Repeated polyploidization of Gossypium genomes and the evolution of spinnable cotton fibres.</title>
        <authorList>
            <person name="Paterson A.H."/>
            <person name="Wendel J.F."/>
            <person name="Gundlach H."/>
            <person name="Guo H."/>
            <person name="Jenkins J."/>
            <person name="Jin D."/>
            <person name="Llewellyn D."/>
            <person name="Showmaker K.C."/>
            <person name="Shu S."/>
            <person name="Udall J."/>
            <person name="Yoo M.J."/>
            <person name="Byers R."/>
            <person name="Chen W."/>
            <person name="Doron-Faigenboim A."/>
            <person name="Duke M.V."/>
            <person name="Gong L."/>
            <person name="Grimwood J."/>
            <person name="Grover C."/>
            <person name="Grupp K."/>
            <person name="Hu G."/>
            <person name="Lee T.H."/>
            <person name="Li J."/>
            <person name="Lin L."/>
            <person name="Liu T."/>
            <person name="Marler B.S."/>
            <person name="Page J.T."/>
            <person name="Roberts A.W."/>
            <person name="Romanel E."/>
            <person name="Sanders W.S."/>
            <person name="Szadkowski E."/>
            <person name="Tan X."/>
            <person name="Tang H."/>
            <person name="Xu C."/>
            <person name="Wang J."/>
            <person name="Wang Z."/>
            <person name="Zhang D."/>
            <person name="Zhang L."/>
            <person name="Ashrafi H."/>
            <person name="Bedon F."/>
            <person name="Bowers J.E."/>
            <person name="Brubaker C.L."/>
            <person name="Chee P.W."/>
            <person name="Das S."/>
            <person name="Gingle A.R."/>
            <person name="Haigler C.H."/>
            <person name="Harker D."/>
            <person name="Hoffmann L.V."/>
            <person name="Hovav R."/>
            <person name="Jones D.C."/>
            <person name="Lemke C."/>
            <person name="Mansoor S."/>
            <person name="ur Rahman M."/>
            <person name="Rainville L.N."/>
            <person name="Rambani A."/>
            <person name="Reddy U.K."/>
            <person name="Rong J.K."/>
            <person name="Saranga Y."/>
            <person name="Scheffler B.E."/>
            <person name="Scheffler J.A."/>
            <person name="Stelly D.M."/>
            <person name="Triplett B.A."/>
            <person name="Van Deynze A."/>
            <person name="Vaslin M.F."/>
            <person name="Waghmare V.N."/>
            <person name="Walford S.A."/>
            <person name="Wright R.J."/>
            <person name="Zaki E.A."/>
            <person name="Zhang T."/>
            <person name="Dennis E.S."/>
            <person name="Mayer K.F."/>
            <person name="Peterson D.G."/>
            <person name="Rokhsar D.S."/>
            <person name="Wang X."/>
            <person name="Schmutz J."/>
        </authorList>
    </citation>
    <scope>NUCLEOTIDE SEQUENCE [LARGE SCALE GENOMIC DNA]</scope>
</reference>
<evidence type="ECO:0000256" key="7">
    <source>
        <dbReference type="SAM" id="MobiDB-lite"/>
    </source>
</evidence>
<feature type="transmembrane region" description="Helical" evidence="6">
    <location>
        <begin position="56"/>
        <end position="73"/>
    </location>
</feature>
<dbReference type="Pfam" id="PF02453">
    <property type="entry name" value="Reticulon"/>
    <property type="match status" value="1"/>
</dbReference>
<dbReference type="PANTHER" id="PTHR10994:SF67">
    <property type="entry name" value="RETICULON-LIKE PROTEIN B16"/>
    <property type="match status" value="1"/>
</dbReference>
<name>A0A0D2RQN4_GOSRA</name>
<dbReference type="GO" id="GO:0005789">
    <property type="term" value="C:endoplasmic reticulum membrane"/>
    <property type="evidence" value="ECO:0007669"/>
    <property type="project" value="UniProtKB-SubCell"/>
</dbReference>
<dbReference type="GO" id="GO:0009617">
    <property type="term" value="P:response to bacterium"/>
    <property type="evidence" value="ECO:0007669"/>
    <property type="project" value="InterPro"/>
</dbReference>
<keyword evidence="4 6" id="KW-1133">Transmembrane helix</keyword>
<accession>A0A0D2RQN4</accession>
<evidence type="ECO:0000256" key="1">
    <source>
        <dbReference type="ARBA" id="ARBA00004477"/>
    </source>
</evidence>
<feature type="domain" description="Reticulon" evidence="8">
    <location>
        <begin position="47"/>
        <end position="233"/>
    </location>
</feature>
<evidence type="ECO:0000256" key="5">
    <source>
        <dbReference type="ARBA" id="ARBA00023136"/>
    </source>
</evidence>
<dbReference type="Proteomes" id="UP000032304">
    <property type="component" value="Chromosome 11"/>
</dbReference>
<protein>
    <recommendedName>
        <fullName evidence="6">Reticulon-like protein</fullName>
    </recommendedName>
</protein>
<evidence type="ECO:0000256" key="4">
    <source>
        <dbReference type="ARBA" id="ARBA00022989"/>
    </source>
</evidence>
<dbReference type="PROSITE" id="PS50845">
    <property type="entry name" value="RETICULON"/>
    <property type="match status" value="1"/>
</dbReference>
<evidence type="ECO:0000313" key="9">
    <source>
        <dbReference type="EMBL" id="KJB72992.1"/>
    </source>
</evidence>
<evidence type="ECO:0000256" key="2">
    <source>
        <dbReference type="ARBA" id="ARBA00022692"/>
    </source>
</evidence>
<dbReference type="InterPro" id="IPR045064">
    <property type="entry name" value="Reticulon-like"/>
</dbReference>
<dbReference type="eggNOG" id="KOG1792">
    <property type="taxonomic scope" value="Eukaryota"/>
</dbReference>
<feature type="transmembrane region" description="Helical" evidence="6">
    <location>
        <begin position="152"/>
        <end position="178"/>
    </location>
</feature>
<keyword evidence="5 6" id="KW-0472">Membrane</keyword>
<evidence type="ECO:0000256" key="6">
    <source>
        <dbReference type="RuleBase" id="RU363132"/>
    </source>
</evidence>
<dbReference type="Gramene" id="KJB72992">
    <property type="protein sequence ID" value="KJB72992"/>
    <property type="gene ID" value="B456_011G208000"/>
</dbReference>
<feature type="transmembrane region" description="Helical" evidence="6">
    <location>
        <begin position="79"/>
        <end position="98"/>
    </location>
</feature>
<keyword evidence="2 6" id="KW-0812">Transmembrane</keyword>
<gene>
    <name evidence="9" type="ORF">B456_011G208000</name>
</gene>
<dbReference type="AlphaFoldDB" id="A0A0D2RQN4"/>
<comment type="subcellular location">
    <subcellularLocation>
        <location evidence="1 6">Endoplasmic reticulum membrane</location>
        <topology evidence="1 6">Multi-pass membrane protein</topology>
    </subcellularLocation>
</comment>
<dbReference type="EMBL" id="CM001750">
    <property type="protein sequence ID" value="KJB72992.1"/>
    <property type="molecule type" value="Genomic_DNA"/>
</dbReference>
<dbReference type="PANTHER" id="PTHR10994">
    <property type="entry name" value="RETICULON"/>
    <property type="match status" value="1"/>
</dbReference>
<evidence type="ECO:0000259" key="8">
    <source>
        <dbReference type="PROSITE" id="PS50845"/>
    </source>
</evidence>
<dbReference type="InterPro" id="IPR003388">
    <property type="entry name" value="Reticulon"/>
</dbReference>
<sequence length="233" mass="26312">MENSSNPDGEDTRNQTIPSTSSTSSSDDYRLFDRQGSLHQFLGGGKAADILLWKRWSVSLGVIVVASVAWLIFEWSGLPFLSICSDVLLILIIVLFVHSNYAAYRDSRQPQSLPELELSEEMVNNAAASFRVKINNMLLMAHDITLGKDFRLFFKVVTCLWLLSAIGSYCSFFTLAYIGTILSVTLPAFYSKYEEPVNKYCGIIQRKFSQQYKIVDDSVTNRIPRSFSKDKDT</sequence>
<evidence type="ECO:0000256" key="3">
    <source>
        <dbReference type="ARBA" id="ARBA00022824"/>
    </source>
</evidence>
<proteinExistence type="predicted"/>
<keyword evidence="3 6" id="KW-0256">Endoplasmic reticulum</keyword>
<evidence type="ECO:0000313" key="10">
    <source>
        <dbReference type="Proteomes" id="UP000032304"/>
    </source>
</evidence>
<organism evidence="9 10">
    <name type="scientific">Gossypium raimondii</name>
    <name type="common">Peruvian cotton</name>
    <name type="synonym">Gossypium klotzschianum subsp. raimondii</name>
    <dbReference type="NCBI Taxonomy" id="29730"/>
    <lineage>
        <taxon>Eukaryota</taxon>
        <taxon>Viridiplantae</taxon>
        <taxon>Streptophyta</taxon>
        <taxon>Embryophyta</taxon>
        <taxon>Tracheophyta</taxon>
        <taxon>Spermatophyta</taxon>
        <taxon>Magnoliopsida</taxon>
        <taxon>eudicotyledons</taxon>
        <taxon>Gunneridae</taxon>
        <taxon>Pentapetalae</taxon>
        <taxon>rosids</taxon>
        <taxon>malvids</taxon>
        <taxon>Malvales</taxon>
        <taxon>Malvaceae</taxon>
        <taxon>Malvoideae</taxon>
        <taxon>Gossypium</taxon>
    </lineage>
</organism>